<dbReference type="InterPro" id="IPR011043">
    <property type="entry name" value="Gal_Oxase/kelch_b-propeller"/>
</dbReference>
<keyword evidence="3" id="KW-1185">Reference proteome</keyword>
<dbReference type="SUPFAM" id="SSF50965">
    <property type="entry name" value="Galactose oxidase, central domain"/>
    <property type="match status" value="1"/>
</dbReference>
<evidence type="ECO:0000313" key="2">
    <source>
        <dbReference type="EMBL" id="CAG8605651.1"/>
    </source>
</evidence>
<dbReference type="EMBL" id="CAJVPQ010002700">
    <property type="protein sequence ID" value="CAG8605651.1"/>
    <property type="molecule type" value="Genomic_DNA"/>
</dbReference>
<dbReference type="OrthoDB" id="432528at2759"/>
<sequence>MSNRSKTGVIRFQTYSPEINVAVILYFSNLEDKSVSQIASPSLIVLNVNIKPYEWIIPSTNGNIPPTLANHSAFIIEDYMILAFGNIIMPDDHPLEIMNTNVYLLDLRTFTWVNSFNPTNLSPTIIINPTNTTSSVQITETSSIASNNSLNPNNLLDPFEEYQQLTTLKVVVGTISGIFGTAFLMTVGFLIYRWDKKRIKSETLNIPGSTGNYYQPYLYRQNTVVPVLNRYT</sequence>
<keyword evidence="1" id="KW-1133">Transmembrane helix</keyword>
<evidence type="ECO:0000256" key="1">
    <source>
        <dbReference type="SAM" id="Phobius"/>
    </source>
</evidence>
<dbReference type="Proteomes" id="UP000789570">
    <property type="component" value="Unassembled WGS sequence"/>
</dbReference>
<dbReference type="AlphaFoldDB" id="A0A9N9GJ21"/>
<reference evidence="2" key="1">
    <citation type="submission" date="2021-06" db="EMBL/GenBank/DDBJ databases">
        <authorList>
            <person name="Kallberg Y."/>
            <person name="Tangrot J."/>
            <person name="Rosling A."/>
        </authorList>
    </citation>
    <scope>NUCLEOTIDE SEQUENCE</scope>
    <source>
        <strain evidence="2">UK204</strain>
    </source>
</reference>
<organism evidence="2 3">
    <name type="scientific">Funneliformis caledonium</name>
    <dbReference type="NCBI Taxonomy" id="1117310"/>
    <lineage>
        <taxon>Eukaryota</taxon>
        <taxon>Fungi</taxon>
        <taxon>Fungi incertae sedis</taxon>
        <taxon>Mucoromycota</taxon>
        <taxon>Glomeromycotina</taxon>
        <taxon>Glomeromycetes</taxon>
        <taxon>Glomerales</taxon>
        <taxon>Glomeraceae</taxon>
        <taxon>Funneliformis</taxon>
    </lineage>
</organism>
<evidence type="ECO:0000313" key="3">
    <source>
        <dbReference type="Proteomes" id="UP000789570"/>
    </source>
</evidence>
<protein>
    <submittedName>
        <fullName evidence="2">14860_t:CDS:1</fullName>
    </submittedName>
</protein>
<comment type="caution">
    <text evidence="2">The sequence shown here is derived from an EMBL/GenBank/DDBJ whole genome shotgun (WGS) entry which is preliminary data.</text>
</comment>
<accession>A0A9N9GJ21</accession>
<name>A0A9N9GJ21_9GLOM</name>
<feature type="transmembrane region" description="Helical" evidence="1">
    <location>
        <begin position="170"/>
        <end position="192"/>
    </location>
</feature>
<keyword evidence="1" id="KW-0472">Membrane</keyword>
<gene>
    <name evidence="2" type="ORF">FCALED_LOCUS8807</name>
</gene>
<proteinExistence type="predicted"/>
<keyword evidence="1" id="KW-0812">Transmembrane</keyword>